<dbReference type="AlphaFoldDB" id="A0AAW8ET73"/>
<evidence type="ECO:0008006" key="4">
    <source>
        <dbReference type="Google" id="ProtNLM"/>
    </source>
</evidence>
<comment type="caution">
    <text evidence="2">The sequence shown here is derived from an EMBL/GenBank/DDBJ whole genome shotgun (WGS) entry which is preliminary data.</text>
</comment>
<evidence type="ECO:0000256" key="1">
    <source>
        <dbReference type="SAM" id="MobiDB-lite"/>
    </source>
</evidence>
<gene>
    <name evidence="2" type="ORF">QFZ53_000528</name>
</gene>
<feature type="region of interest" description="Disordered" evidence="1">
    <location>
        <begin position="164"/>
        <end position="185"/>
    </location>
</feature>
<keyword evidence="3" id="KW-1185">Reference proteome</keyword>
<dbReference type="Proteomes" id="UP001244427">
    <property type="component" value="Unassembled WGS sequence"/>
</dbReference>
<organism evidence="2 3">
    <name type="scientific">Microbacterium natoriense</name>
    <dbReference type="NCBI Taxonomy" id="284570"/>
    <lineage>
        <taxon>Bacteria</taxon>
        <taxon>Bacillati</taxon>
        <taxon>Actinomycetota</taxon>
        <taxon>Actinomycetes</taxon>
        <taxon>Micrococcales</taxon>
        <taxon>Microbacteriaceae</taxon>
        <taxon>Microbacterium</taxon>
    </lineage>
</organism>
<feature type="compositionally biased region" description="Basic and acidic residues" evidence="1">
    <location>
        <begin position="334"/>
        <end position="350"/>
    </location>
</feature>
<reference evidence="2 3" key="1">
    <citation type="submission" date="2023-07" db="EMBL/GenBank/DDBJ databases">
        <title>Comparative genomics of wheat-associated soil bacteria to identify genetic determinants of phenazine resistance.</title>
        <authorList>
            <person name="Mouncey N."/>
        </authorList>
    </citation>
    <scope>NUCLEOTIDE SEQUENCE [LARGE SCALE GENOMIC DNA]</scope>
    <source>
        <strain evidence="2 3">W4I9-1</strain>
    </source>
</reference>
<dbReference type="EMBL" id="JAUSXV010000001">
    <property type="protein sequence ID" value="MDQ0646332.1"/>
    <property type="molecule type" value="Genomic_DNA"/>
</dbReference>
<accession>A0AAW8ET73</accession>
<feature type="region of interest" description="Disordered" evidence="1">
    <location>
        <begin position="334"/>
        <end position="360"/>
    </location>
</feature>
<evidence type="ECO:0000313" key="2">
    <source>
        <dbReference type="EMBL" id="MDQ0646332.1"/>
    </source>
</evidence>
<proteinExistence type="predicted"/>
<protein>
    <recommendedName>
        <fullName evidence="4">DUF4262 domain-containing protein</fullName>
    </recommendedName>
</protein>
<evidence type="ECO:0000313" key="3">
    <source>
        <dbReference type="Proteomes" id="UP001244427"/>
    </source>
</evidence>
<dbReference type="RefSeq" id="WP_307293212.1">
    <property type="nucleotide sequence ID" value="NZ_JAUSXV010000001.1"/>
</dbReference>
<name>A0AAW8ET73_9MICO</name>
<feature type="compositionally biased region" description="Basic and acidic residues" evidence="1">
    <location>
        <begin position="167"/>
        <end position="185"/>
    </location>
</feature>
<sequence>MTNSSEDAVSCLLAGPRGRRLCLQYALNVSPSIGTPLFQLSHRAAPQSSALLIIGDGEPAEEPDYTLEHLAELITSIAVPPPSGETLHAALRDSVDAARYWQEPDGADVVATHPAVLASLAGIARAIVASPVAASWDSPSDPQQWAVDWRAAADAGPLPTNAARLLTDWDRDRREDEKRAPRESPRDVQTIFTGTWWSLPMSLLQTRGSVRAALELYEDSFGPEAATVIPVRGTGRICEIRSAEDWARLCLRYPVEVTASRRHDWYRVTGRDGRWIIPDWTRVAADWDAVHLTVLGYLSAATRLIPVDDEYASVIGGWAPDSTVWLTDSARESAPRQHWARPDGRSEWIRQEPGADGIRP</sequence>